<sequence>MNRMLECISFKSLTPAPPPSSSIINPPPPLPPPSPSQGNSTEATTQATSTSSSPTAIISREYNLAIQANSFNEIHAIIQVLHLDVNGESDNENDCSRHRQVLARVLQPDLERIREALHSHPPRSTLTRLLSNYFDHSESTYDLCLLLHRSVRRTRYIYSPLYDLIALLLDDSGSLSKHHCDRAYDILVEFDKHDNPFFFNGPRNLTSIRRSFSELKQQIESRRSKSHSRIRLIRHATNGCVMCLIVTAVGVMVSTIFFTTQAVAGCAGIAAAPFCSNRCIPHPKKSERKELVRLKQLDAATTSIFVLNDLDTIASLVDRLHTAVEADKDLVLCALERGRDKHLIQEVLKQLRKDQWSFQHQLEELEEHITLFIRTVNKARLSLLKEITIDECAVRQGSAVPEPVPNQ</sequence>
<proteinExistence type="inferred from homology"/>
<dbReference type="PANTHER" id="PTHR31113">
    <property type="entry name" value="UPF0496 PROTEIN 3-RELATED"/>
    <property type="match status" value="1"/>
</dbReference>
<dbReference type="EMBL" id="CAXHTB010000017">
    <property type="protein sequence ID" value="CAL0323322.1"/>
    <property type="molecule type" value="Genomic_DNA"/>
</dbReference>
<evidence type="ECO:0000313" key="7">
    <source>
        <dbReference type="EMBL" id="CAL0323322.1"/>
    </source>
</evidence>
<keyword evidence="4" id="KW-1133">Transmembrane helix</keyword>
<reference evidence="7 8" key="1">
    <citation type="submission" date="2024-03" db="EMBL/GenBank/DDBJ databases">
        <authorList>
            <person name="Martinez-Hernandez J."/>
        </authorList>
    </citation>
    <scope>NUCLEOTIDE SEQUENCE [LARGE SCALE GENOMIC DNA]</scope>
</reference>
<comment type="caution">
    <text evidence="7">The sequence shown here is derived from an EMBL/GenBank/DDBJ whole genome shotgun (WGS) entry which is preliminary data.</text>
</comment>
<name>A0AAV1XQF0_LUPLU</name>
<accession>A0AAV1XQF0</accession>
<comment type="subcellular location">
    <subcellularLocation>
        <location evidence="1">Membrane</location>
    </subcellularLocation>
</comment>
<comment type="similarity">
    <text evidence="2">Belongs to the UPF0496 family.</text>
</comment>
<evidence type="ECO:0000256" key="2">
    <source>
        <dbReference type="ARBA" id="ARBA00009074"/>
    </source>
</evidence>
<evidence type="ECO:0000256" key="1">
    <source>
        <dbReference type="ARBA" id="ARBA00004370"/>
    </source>
</evidence>
<evidence type="ECO:0000256" key="5">
    <source>
        <dbReference type="ARBA" id="ARBA00023136"/>
    </source>
</evidence>
<dbReference type="Proteomes" id="UP001497480">
    <property type="component" value="Unassembled WGS sequence"/>
</dbReference>
<dbReference type="PANTHER" id="PTHR31113:SF5">
    <property type="entry name" value="OS04G0405700 PROTEIN"/>
    <property type="match status" value="1"/>
</dbReference>
<dbReference type="GO" id="GO:0016020">
    <property type="term" value="C:membrane"/>
    <property type="evidence" value="ECO:0007669"/>
    <property type="project" value="UniProtKB-SubCell"/>
</dbReference>
<gene>
    <name evidence="7" type="ORF">LLUT_LOCUS24382</name>
</gene>
<feature type="compositionally biased region" description="Pro residues" evidence="6">
    <location>
        <begin position="15"/>
        <end position="35"/>
    </location>
</feature>
<feature type="compositionally biased region" description="Low complexity" evidence="6">
    <location>
        <begin position="40"/>
        <end position="54"/>
    </location>
</feature>
<evidence type="ECO:0000313" key="8">
    <source>
        <dbReference type="Proteomes" id="UP001497480"/>
    </source>
</evidence>
<keyword evidence="5" id="KW-0472">Membrane</keyword>
<organism evidence="7 8">
    <name type="scientific">Lupinus luteus</name>
    <name type="common">European yellow lupine</name>
    <dbReference type="NCBI Taxonomy" id="3873"/>
    <lineage>
        <taxon>Eukaryota</taxon>
        <taxon>Viridiplantae</taxon>
        <taxon>Streptophyta</taxon>
        <taxon>Embryophyta</taxon>
        <taxon>Tracheophyta</taxon>
        <taxon>Spermatophyta</taxon>
        <taxon>Magnoliopsida</taxon>
        <taxon>eudicotyledons</taxon>
        <taxon>Gunneridae</taxon>
        <taxon>Pentapetalae</taxon>
        <taxon>rosids</taxon>
        <taxon>fabids</taxon>
        <taxon>Fabales</taxon>
        <taxon>Fabaceae</taxon>
        <taxon>Papilionoideae</taxon>
        <taxon>50 kb inversion clade</taxon>
        <taxon>genistoids sensu lato</taxon>
        <taxon>core genistoids</taxon>
        <taxon>Genisteae</taxon>
        <taxon>Lupinus</taxon>
    </lineage>
</organism>
<protein>
    <submittedName>
        <fullName evidence="7">Uncharacterized protein</fullName>
    </submittedName>
</protein>
<dbReference type="InterPro" id="IPR007749">
    <property type="entry name" value="DUF677"/>
</dbReference>
<keyword evidence="8" id="KW-1185">Reference proteome</keyword>
<evidence type="ECO:0000256" key="4">
    <source>
        <dbReference type="ARBA" id="ARBA00022989"/>
    </source>
</evidence>
<dbReference type="AlphaFoldDB" id="A0AAV1XQF0"/>
<feature type="region of interest" description="Disordered" evidence="6">
    <location>
        <begin position="8"/>
        <end position="54"/>
    </location>
</feature>
<evidence type="ECO:0000256" key="3">
    <source>
        <dbReference type="ARBA" id="ARBA00022692"/>
    </source>
</evidence>
<keyword evidence="3" id="KW-0812">Transmembrane</keyword>
<dbReference type="Pfam" id="PF05055">
    <property type="entry name" value="DUF677"/>
    <property type="match status" value="1"/>
</dbReference>
<evidence type="ECO:0000256" key="6">
    <source>
        <dbReference type="SAM" id="MobiDB-lite"/>
    </source>
</evidence>